<dbReference type="Pfam" id="PF00069">
    <property type="entry name" value="Pkinase"/>
    <property type="match status" value="1"/>
</dbReference>
<dbReference type="GO" id="GO:0008353">
    <property type="term" value="F:RNA polymerase II CTD heptapeptide repeat kinase activity"/>
    <property type="evidence" value="ECO:0007669"/>
    <property type="project" value="UniProtKB-EC"/>
</dbReference>
<keyword evidence="3 10" id="KW-0723">Serine/threonine-protein kinase</keyword>
<evidence type="ECO:0000256" key="4">
    <source>
        <dbReference type="ARBA" id="ARBA00022679"/>
    </source>
</evidence>
<name>H2AU88_KAZAF</name>
<dbReference type="InterPro" id="IPR000719">
    <property type="entry name" value="Prot_kinase_dom"/>
</dbReference>
<sequence length="486" mass="55722">MAGANELAKRIRSNDAYDNEKPVNNNNKRAYQASRYNGSHSINNGGANHNKRTRSRYEGSTPSSRYNSNTNTNINTNKSSSNNNNIKANNPMISQQRFDRLLPKGPKASRYEKKSLPSAPRPKIPKKDAIIPSFLQQKRKSSVYDRILQVGEGTYGKVYKAKNNNSNELVALKKLRLNNEREGFPITSIREIKLLQSFNHDNVSTIREIMVENSKVVYMIFEYADNDLSGLLLNKSIEISDSQKKHIFRQLLSGLNYLHKNNVIHRDIKGSNILVNNKGNLKITDFGLARKIPSISKNDQNDYTNRVITLWYRPPELLLGTTNYSYEVDMWGCGCLLMELYNSTAIFQGSSEIEQIVSIFKILGMPTLENLPNLFKMPWFFMVMPLIKEQYTNSFRAKFRDLLPSEECFDLARGLLLYDQSKRLTAEEALKSAYFTEDPKPEPLILENNDESSGGCHEFEVKLARKQQKERERQREKGRMSSKSTS</sequence>
<dbReference type="GO" id="GO:0006413">
    <property type="term" value="P:translational initiation"/>
    <property type="evidence" value="ECO:0007669"/>
    <property type="project" value="EnsemblFungi"/>
</dbReference>
<dbReference type="AlphaFoldDB" id="H2AU88"/>
<evidence type="ECO:0000313" key="14">
    <source>
        <dbReference type="Proteomes" id="UP000005220"/>
    </source>
</evidence>
<dbReference type="EMBL" id="HE650824">
    <property type="protein sequence ID" value="CCF57938.1"/>
    <property type="molecule type" value="Genomic_DNA"/>
</dbReference>
<protein>
    <recommendedName>
        <fullName evidence="2">[RNA-polymerase]-subunit kinase</fullName>
        <ecNumber evidence="2">2.7.11.23</ecNumber>
    </recommendedName>
</protein>
<dbReference type="FunCoup" id="H2AU88">
    <property type="interactions" value="876"/>
</dbReference>
<comment type="similarity">
    <text evidence="1">Belongs to the protein kinase superfamily. CMGC Ser/Thr protein kinase family. CDC2/CDKX subfamily.</text>
</comment>
<evidence type="ECO:0000256" key="6">
    <source>
        <dbReference type="ARBA" id="ARBA00022777"/>
    </source>
</evidence>
<proteinExistence type="inferred from homology"/>
<feature type="compositionally biased region" description="Basic and acidic residues" evidence="11">
    <location>
        <begin position="462"/>
        <end position="479"/>
    </location>
</feature>
<dbReference type="Proteomes" id="UP000005220">
    <property type="component" value="Chromosome 4"/>
</dbReference>
<dbReference type="RefSeq" id="XP_003957073.1">
    <property type="nucleotide sequence ID" value="XM_003957024.1"/>
</dbReference>
<feature type="binding site" evidence="9">
    <location>
        <position position="173"/>
    </location>
    <ligand>
        <name>ATP</name>
        <dbReference type="ChEBI" id="CHEBI:30616"/>
    </ligand>
</feature>
<dbReference type="Gene3D" id="1.10.510.10">
    <property type="entry name" value="Transferase(Phosphotransferase) domain 1"/>
    <property type="match status" value="1"/>
</dbReference>
<comment type="catalytic activity">
    <reaction evidence="8">
        <text>[DNA-directed RNA polymerase] + ATP = phospho-[DNA-directed RNA polymerase] + ADP + H(+)</text>
        <dbReference type="Rhea" id="RHEA:10216"/>
        <dbReference type="Rhea" id="RHEA-COMP:11321"/>
        <dbReference type="Rhea" id="RHEA-COMP:11322"/>
        <dbReference type="ChEBI" id="CHEBI:15378"/>
        <dbReference type="ChEBI" id="CHEBI:30616"/>
        <dbReference type="ChEBI" id="CHEBI:43176"/>
        <dbReference type="ChEBI" id="CHEBI:68546"/>
        <dbReference type="ChEBI" id="CHEBI:456216"/>
        <dbReference type="EC" id="2.7.11.23"/>
    </reaction>
</comment>
<dbReference type="GO" id="GO:0030332">
    <property type="term" value="F:cyclin binding"/>
    <property type="evidence" value="ECO:0007669"/>
    <property type="project" value="TreeGrafter"/>
</dbReference>
<dbReference type="STRING" id="1071382.H2AU88"/>
<dbReference type="PROSITE" id="PS50011">
    <property type="entry name" value="PROTEIN_KINASE_DOM"/>
    <property type="match status" value="1"/>
</dbReference>
<evidence type="ECO:0000256" key="11">
    <source>
        <dbReference type="SAM" id="MobiDB-lite"/>
    </source>
</evidence>
<dbReference type="InterPro" id="IPR008271">
    <property type="entry name" value="Ser/Thr_kinase_AS"/>
</dbReference>
<dbReference type="PROSITE" id="PS00107">
    <property type="entry name" value="PROTEIN_KINASE_ATP"/>
    <property type="match status" value="1"/>
</dbReference>
<accession>H2AU88</accession>
<keyword evidence="4" id="KW-0808">Transferase</keyword>
<dbReference type="GO" id="GO:0005524">
    <property type="term" value="F:ATP binding"/>
    <property type="evidence" value="ECO:0007669"/>
    <property type="project" value="UniProtKB-UniRule"/>
</dbReference>
<dbReference type="CDD" id="cd07840">
    <property type="entry name" value="STKc_CDK9_like"/>
    <property type="match status" value="1"/>
</dbReference>
<keyword evidence="5 9" id="KW-0547">Nucleotide-binding</keyword>
<dbReference type="Gene3D" id="3.30.200.20">
    <property type="entry name" value="Phosphorylase Kinase, domain 1"/>
    <property type="match status" value="1"/>
</dbReference>
<dbReference type="EC" id="2.7.11.23" evidence="2"/>
<dbReference type="InterPro" id="IPR011009">
    <property type="entry name" value="Kinase-like_dom_sf"/>
</dbReference>
<dbReference type="eggNOG" id="KOG0600">
    <property type="taxonomic scope" value="Eukaryota"/>
</dbReference>
<evidence type="ECO:0000259" key="12">
    <source>
        <dbReference type="PROSITE" id="PS50011"/>
    </source>
</evidence>
<dbReference type="FunFam" id="3.30.200.20:FF:000588">
    <property type="entry name" value="CTD kinase subunit alpha"/>
    <property type="match status" value="1"/>
</dbReference>
<organism evidence="13 14">
    <name type="scientific">Kazachstania africana (strain ATCC 22294 / BCRC 22015 / CBS 2517 / CECT 1963 / NBRC 1671 / NRRL Y-8276)</name>
    <name type="common">Yeast</name>
    <name type="synonym">Kluyveromyces africanus</name>
    <dbReference type="NCBI Taxonomy" id="1071382"/>
    <lineage>
        <taxon>Eukaryota</taxon>
        <taxon>Fungi</taxon>
        <taxon>Dikarya</taxon>
        <taxon>Ascomycota</taxon>
        <taxon>Saccharomycotina</taxon>
        <taxon>Saccharomycetes</taxon>
        <taxon>Saccharomycetales</taxon>
        <taxon>Saccharomycetaceae</taxon>
        <taxon>Kazachstania</taxon>
    </lineage>
</organism>
<dbReference type="GO" id="GO:0045943">
    <property type="term" value="P:positive regulation of transcription by RNA polymerase I"/>
    <property type="evidence" value="ECO:0007669"/>
    <property type="project" value="EnsemblFungi"/>
</dbReference>
<dbReference type="HOGENOM" id="CLU_000288_181_1_1"/>
<evidence type="ECO:0000256" key="2">
    <source>
        <dbReference type="ARBA" id="ARBA00012409"/>
    </source>
</evidence>
<dbReference type="PANTHER" id="PTHR24056:SF546">
    <property type="entry name" value="CYCLIN-DEPENDENT KINASE 12"/>
    <property type="match status" value="1"/>
</dbReference>
<keyword evidence="14" id="KW-1185">Reference proteome</keyword>
<feature type="compositionally biased region" description="Low complexity" evidence="11">
    <location>
        <begin position="67"/>
        <end position="90"/>
    </location>
</feature>
<evidence type="ECO:0000256" key="3">
    <source>
        <dbReference type="ARBA" id="ARBA00022527"/>
    </source>
</evidence>
<dbReference type="PANTHER" id="PTHR24056">
    <property type="entry name" value="CELL DIVISION PROTEIN KINASE"/>
    <property type="match status" value="1"/>
</dbReference>
<dbReference type="GeneID" id="13885896"/>
<evidence type="ECO:0000313" key="13">
    <source>
        <dbReference type="EMBL" id="CCF57938.1"/>
    </source>
</evidence>
<evidence type="ECO:0000256" key="9">
    <source>
        <dbReference type="PROSITE-ProRule" id="PRU10141"/>
    </source>
</evidence>
<dbReference type="InterPro" id="IPR050108">
    <property type="entry name" value="CDK"/>
</dbReference>
<feature type="compositionally biased region" description="Polar residues" evidence="11">
    <location>
        <begin position="22"/>
        <end position="47"/>
    </location>
</feature>
<dbReference type="OrthoDB" id="204883at2759"/>
<keyword evidence="6" id="KW-0418">Kinase</keyword>
<dbReference type="PROSITE" id="PS00108">
    <property type="entry name" value="PROTEIN_KINASE_ST"/>
    <property type="match status" value="1"/>
</dbReference>
<keyword evidence="7 9" id="KW-0067">ATP-binding</keyword>
<reference evidence="13 14" key="1">
    <citation type="journal article" date="2011" name="Proc. Natl. Acad. Sci. U.S.A.">
        <title>Evolutionary erosion of yeast sex chromosomes by mating-type switching accidents.</title>
        <authorList>
            <person name="Gordon J.L."/>
            <person name="Armisen D."/>
            <person name="Proux-Wera E."/>
            <person name="Oheigeartaigh S.S."/>
            <person name="Byrne K.P."/>
            <person name="Wolfe K.H."/>
        </authorList>
    </citation>
    <scope>NUCLEOTIDE SEQUENCE [LARGE SCALE GENOMIC DNA]</scope>
    <source>
        <strain evidence="14">ATCC 22294 / BCRC 22015 / CBS 2517 / CECT 1963 / NBRC 1671 / NRRL Y-8276</strain>
    </source>
</reference>
<dbReference type="FunFam" id="1.10.510.10:FF:000415">
    <property type="entry name" value="CMGC/CDK/CRK7 protein kinase, variant"/>
    <property type="match status" value="1"/>
</dbReference>
<feature type="compositionally biased region" description="Basic and acidic residues" evidence="11">
    <location>
        <begin position="7"/>
        <end position="21"/>
    </location>
</feature>
<dbReference type="SUPFAM" id="SSF56112">
    <property type="entry name" value="Protein kinase-like (PK-like)"/>
    <property type="match status" value="1"/>
</dbReference>
<evidence type="ECO:0000256" key="8">
    <source>
        <dbReference type="ARBA" id="ARBA00049280"/>
    </source>
</evidence>
<feature type="region of interest" description="Disordered" evidence="11">
    <location>
        <begin position="1"/>
        <end position="125"/>
    </location>
</feature>
<dbReference type="GO" id="GO:0070692">
    <property type="term" value="C:CTDK-1 complex"/>
    <property type="evidence" value="ECO:0007669"/>
    <property type="project" value="EnsemblFungi"/>
</dbReference>
<feature type="region of interest" description="Disordered" evidence="11">
    <location>
        <begin position="462"/>
        <end position="486"/>
    </location>
</feature>
<dbReference type="SMART" id="SM00220">
    <property type="entry name" value="S_TKc"/>
    <property type="match status" value="1"/>
</dbReference>
<feature type="domain" description="Protein kinase" evidence="12">
    <location>
        <begin position="144"/>
        <end position="435"/>
    </location>
</feature>
<dbReference type="GO" id="GO:0005730">
    <property type="term" value="C:nucleolus"/>
    <property type="evidence" value="ECO:0007669"/>
    <property type="project" value="EnsemblFungi"/>
</dbReference>
<dbReference type="GO" id="GO:0045903">
    <property type="term" value="P:positive regulation of translational fidelity"/>
    <property type="evidence" value="ECO:0007669"/>
    <property type="project" value="EnsemblFungi"/>
</dbReference>
<dbReference type="InterPro" id="IPR017441">
    <property type="entry name" value="Protein_kinase_ATP_BS"/>
</dbReference>
<evidence type="ECO:0000256" key="5">
    <source>
        <dbReference type="ARBA" id="ARBA00022741"/>
    </source>
</evidence>
<dbReference type="GO" id="GO:0031124">
    <property type="term" value="P:mRNA 3'-end processing"/>
    <property type="evidence" value="ECO:0007669"/>
    <property type="project" value="EnsemblFungi"/>
</dbReference>
<gene>
    <name evidence="13" type="primary">KAFR0D02900</name>
    <name evidence="13" type="ORF">KAFR_0D02900</name>
</gene>
<evidence type="ECO:0000256" key="7">
    <source>
        <dbReference type="ARBA" id="ARBA00022840"/>
    </source>
</evidence>
<dbReference type="InParanoid" id="H2AU88"/>
<dbReference type="KEGG" id="kaf:KAFR_0D02900"/>
<evidence type="ECO:0000256" key="1">
    <source>
        <dbReference type="ARBA" id="ARBA00006485"/>
    </source>
</evidence>
<dbReference type="GO" id="GO:0032968">
    <property type="term" value="P:positive regulation of transcription elongation by RNA polymerase II"/>
    <property type="evidence" value="ECO:0007669"/>
    <property type="project" value="TreeGrafter"/>
</dbReference>
<evidence type="ECO:0000256" key="10">
    <source>
        <dbReference type="RuleBase" id="RU000304"/>
    </source>
</evidence>
<dbReference type="GO" id="GO:0004693">
    <property type="term" value="F:cyclin-dependent protein serine/threonine kinase activity"/>
    <property type="evidence" value="ECO:0007669"/>
    <property type="project" value="EnsemblFungi"/>
</dbReference>